<reference evidence="2 3" key="1">
    <citation type="journal article" date="2019" name="Genome Biol. Evol.">
        <title>Insights into the evolution of the New World diploid cottons (Gossypium, subgenus Houzingenia) based on genome sequencing.</title>
        <authorList>
            <person name="Grover C.E."/>
            <person name="Arick M.A. 2nd"/>
            <person name="Thrash A."/>
            <person name="Conover J.L."/>
            <person name="Sanders W.S."/>
            <person name="Peterson D.G."/>
            <person name="Frelichowski J.E."/>
            <person name="Scheffler J.A."/>
            <person name="Scheffler B.E."/>
            <person name="Wendel J.F."/>
        </authorList>
    </citation>
    <scope>NUCLEOTIDE SEQUENCE [LARGE SCALE GENOMIC DNA]</scope>
    <source>
        <strain evidence="2">5</strain>
        <tissue evidence="2">Leaf</tissue>
    </source>
</reference>
<keyword evidence="3" id="KW-1185">Reference proteome</keyword>
<gene>
    <name evidence="2" type="ORF">Gogos_021314</name>
</gene>
<sequence>MIVKLLLMNMLVILQHQMEWIMLLLQVVEKRRMGMRLRKAGCRLLIGLDGCFLKGSFKSEFLTAVGRDENNQIFPIAWVVVEVECTD</sequence>
<dbReference type="OrthoDB" id="10442073at2759"/>
<comment type="caution">
    <text evidence="2">The sequence shown here is derived from an EMBL/GenBank/DDBJ whole genome shotgun (WGS) entry which is preliminary data.</text>
</comment>
<dbReference type="PANTHER" id="PTHR31973">
    <property type="entry name" value="POLYPROTEIN, PUTATIVE-RELATED"/>
    <property type="match status" value="1"/>
</dbReference>
<protein>
    <submittedName>
        <fullName evidence="2">Uncharacterized protein</fullName>
    </submittedName>
</protein>
<feature type="signal peptide" evidence="1">
    <location>
        <begin position="1"/>
        <end position="30"/>
    </location>
</feature>
<evidence type="ECO:0000256" key="1">
    <source>
        <dbReference type="SAM" id="SignalP"/>
    </source>
</evidence>
<dbReference type="EMBL" id="JABEZY010259370">
    <property type="protein sequence ID" value="MBA0754030.1"/>
    <property type="molecule type" value="Genomic_DNA"/>
</dbReference>
<evidence type="ECO:0000313" key="3">
    <source>
        <dbReference type="Proteomes" id="UP000593579"/>
    </source>
</evidence>
<name>A0A7J9CZX0_GOSGO</name>
<proteinExistence type="predicted"/>
<dbReference type="AlphaFoldDB" id="A0A7J9CZX0"/>
<accession>A0A7J9CZX0</accession>
<dbReference type="Proteomes" id="UP000593579">
    <property type="component" value="Unassembled WGS sequence"/>
</dbReference>
<keyword evidence="1" id="KW-0732">Signal</keyword>
<evidence type="ECO:0000313" key="2">
    <source>
        <dbReference type="EMBL" id="MBA0754030.1"/>
    </source>
</evidence>
<organism evidence="2 3">
    <name type="scientific">Gossypium gossypioides</name>
    <name type="common">Mexican cotton</name>
    <name type="synonym">Selera gossypioides</name>
    <dbReference type="NCBI Taxonomy" id="34282"/>
    <lineage>
        <taxon>Eukaryota</taxon>
        <taxon>Viridiplantae</taxon>
        <taxon>Streptophyta</taxon>
        <taxon>Embryophyta</taxon>
        <taxon>Tracheophyta</taxon>
        <taxon>Spermatophyta</taxon>
        <taxon>Magnoliopsida</taxon>
        <taxon>eudicotyledons</taxon>
        <taxon>Gunneridae</taxon>
        <taxon>Pentapetalae</taxon>
        <taxon>rosids</taxon>
        <taxon>malvids</taxon>
        <taxon>Malvales</taxon>
        <taxon>Malvaceae</taxon>
        <taxon>Malvoideae</taxon>
        <taxon>Gossypium</taxon>
    </lineage>
</organism>
<dbReference type="PANTHER" id="PTHR31973:SF187">
    <property type="entry name" value="MUTATOR TRANSPOSASE MUDRA PROTEIN"/>
    <property type="match status" value="1"/>
</dbReference>
<feature type="chain" id="PRO_5029874223" evidence="1">
    <location>
        <begin position="31"/>
        <end position="87"/>
    </location>
</feature>